<dbReference type="Pfam" id="PF04203">
    <property type="entry name" value="Sortase"/>
    <property type="match status" value="1"/>
</dbReference>
<name>A0A173R0M6_9FIRM</name>
<dbReference type="AlphaFoldDB" id="A0A173R0M6"/>
<dbReference type="CDD" id="cd05826">
    <property type="entry name" value="Sortase_B"/>
    <property type="match status" value="1"/>
</dbReference>
<reference evidence="4 5" key="1">
    <citation type="submission" date="2015-09" db="EMBL/GenBank/DDBJ databases">
        <authorList>
            <consortium name="Pathogen Informatics"/>
        </authorList>
    </citation>
    <scope>NUCLEOTIDE SEQUENCE [LARGE SCALE GENOMIC DNA]</scope>
    <source>
        <strain evidence="4 5">2789STDY5834962</strain>
    </source>
</reference>
<feature type="active site" description="Acyl-thioester intermediate" evidence="2">
    <location>
        <position position="253"/>
    </location>
</feature>
<dbReference type="NCBIfam" id="TIGR03064">
    <property type="entry name" value="sortase_srtB"/>
    <property type="match status" value="1"/>
</dbReference>
<protein>
    <submittedName>
        <fullName evidence="4">Sortase (Surface protein transpeptidase)</fullName>
    </submittedName>
</protein>
<keyword evidence="3" id="KW-0472">Membrane</keyword>
<dbReference type="InterPro" id="IPR023365">
    <property type="entry name" value="Sortase_dom-sf"/>
</dbReference>
<dbReference type="SUPFAM" id="SSF63817">
    <property type="entry name" value="Sortase"/>
    <property type="match status" value="1"/>
</dbReference>
<evidence type="ECO:0000256" key="1">
    <source>
        <dbReference type="ARBA" id="ARBA00022801"/>
    </source>
</evidence>
<evidence type="ECO:0000256" key="3">
    <source>
        <dbReference type="SAM" id="Phobius"/>
    </source>
</evidence>
<dbReference type="EMBL" id="CYXR01000001">
    <property type="protein sequence ID" value="CUM71460.1"/>
    <property type="molecule type" value="Genomic_DNA"/>
</dbReference>
<proteinExistence type="predicted"/>
<feature type="transmembrane region" description="Helical" evidence="3">
    <location>
        <begin position="21"/>
        <end position="45"/>
    </location>
</feature>
<dbReference type="Proteomes" id="UP000095727">
    <property type="component" value="Unassembled WGS sequence"/>
</dbReference>
<gene>
    <name evidence="4" type="ORF">ERS852574_00219</name>
</gene>
<evidence type="ECO:0000313" key="5">
    <source>
        <dbReference type="Proteomes" id="UP000095727"/>
    </source>
</evidence>
<feature type="active site" description="Proton donor/acceptor" evidence="2">
    <location>
        <position position="159"/>
    </location>
</feature>
<dbReference type="Gene3D" id="2.40.260.10">
    <property type="entry name" value="Sortase"/>
    <property type="match status" value="1"/>
</dbReference>
<keyword evidence="1" id="KW-0378">Hydrolase</keyword>
<keyword evidence="3" id="KW-1133">Transmembrane helix</keyword>
<dbReference type="InterPro" id="IPR009835">
    <property type="entry name" value="SrtB"/>
</dbReference>
<organism evidence="4 5">
    <name type="scientific">Coprococcus comes</name>
    <dbReference type="NCBI Taxonomy" id="410072"/>
    <lineage>
        <taxon>Bacteria</taxon>
        <taxon>Bacillati</taxon>
        <taxon>Bacillota</taxon>
        <taxon>Clostridia</taxon>
        <taxon>Lachnospirales</taxon>
        <taxon>Lachnospiraceae</taxon>
        <taxon>Coprococcus</taxon>
    </lineage>
</organism>
<evidence type="ECO:0000256" key="2">
    <source>
        <dbReference type="PIRSR" id="PIRSR605754-1"/>
    </source>
</evidence>
<dbReference type="InterPro" id="IPR005754">
    <property type="entry name" value="Sortase"/>
</dbReference>
<sequence>MGRKEYGRYGKHSRRDRRKKKGGIISTVILIVAICVFAFSAFQLYKIFNGYHKGESEYDDLVKLAVTEDKGEQENGTNDQDGSRFSVDFDALRQINPDVVAWIRFDEPAVINYPVVQGSDNSEYLSKTFKGYDNTVGTIFVNAYNHADFNDRNTIIYGHYMYNGTMFNELEQYHEKSFWEKYPSFYIYTPDGNVATYQIYSVGVVKDTSEGYTYQFADDAAFASFLEATKASSLYDTGVEVGNDSQIVTLSTCTREGNDDRTIVHGVRVNVQPAGE</sequence>
<keyword evidence="3" id="KW-0812">Transmembrane</keyword>
<accession>A0A173R0M6</accession>
<evidence type="ECO:0000313" key="4">
    <source>
        <dbReference type="EMBL" id="CUM71460.1"/>
    </source>
</evidence>
<dbReference type="GO" id="GO:0016787">
    <property type="term" value="F:hydrolase activity"/>
    <property type="evidence" value="ECO:0007669"/>
    <property type="project" value="UniProtKB-KW"/>
</dbReference>
<dbReference type="RefSeq" id="WP_055155543.1">
    <property type="nucleotide sequence ID" value="NZ_CYXR01000001.1"/>
</dbReference>